<sequence>MNSRAGNHNSPTGSQACAACKYQRRRCAPDCPLAPYFPPHHQKDFLNAHKLFGVSNILKIIKNLSPTDKPIAMGSIIFEANARANDPVGGSYRILSTLHRQIAHYKAERDLVLQQLAICRATLANPAALTTHAAQNIGLDPLAMYGLSHFPTEEQEQCGVVPDAYQDYSNVHPVHSINKEASTSSSLSEDIKPLLVFDEKEAAGFDAKDSVQCSDMKDLDSVQQDQDQQDLKGAASLFSLTNLEG</sequence>
<keyword evidence="4" id="KW-1185">Reference proteome</keyword>
<comment type="similarity">
    <text evidence="1">Belongs to the LOB domain-containing protein family.</text>
</comment>
<feature type="domain" description="LOB" evidence="2">
    <location>
        <begin position="15"/>
        <end position="116"/>
    </location>
</feature>
<dbReference type="EMBL" id="CM017327">
    <property type="protein sequence ID" value="KAE8100028.1"/>
    <property type="molecule type" value="Genomic_DNA"/>
</dbReference>
<evidence type="ECO:0000313" key="3">
    <source>
        <dbReference type="EMBL" id="KAE8100028.1"/>
    </source>
</evidence>
<dbReference type="PANTHER" id="PTHR31301">
    <property type="entry name" value="LOB DOMAIN-CONTAINING PROTEIN 4-RELATED"/>
    <property type="match status" value="1"/>
</dbReference>
<dbReference type="Pfam" id="PF03195">
    <property type="entry name" value="LOB"/>
    <property type="match status" value="1"/>
</dbReference>
<reference evidence="3 4" key="1">
    <citation type="submission" date="2019-06" db="EMBL/GenBank/DDBJ databases">
        <title>A chromosomal-level reference genome of Carpinus fangiana (Coryloideae, Betulaceae).</title>
        <authorList>
            <person name="Yang X."/>
            <person name="Wang Z."/>
            <person name="Zhang L."/>
            <person name="Hao G."/>
            <person name="Liu J."/>
            <person name="Yang Y."/>
        </authorList>
    </citation>
    <scope>NUCLEOTIDE SEQUENCE [LARGE SCALE GENOMIC DNA]</scope>
    <source>
        <strain evidence="3">Cfa_2016G</strain>
        <tissue evidence="3">Leaf</tissue>
    </source>
</reference>
<dbReference type="PROSITE" id="PS51257">
    <property type="entry name" value="PROKAR_LIPOPROTEIN"/>
    <property type="match status" value="1"/>
</dbReference>
<gene>
    <name evidence="3" type="ORF">FH972_017962</name>
</gene>
<dbReference type="PANTHER" id="PTHR31301:SF186">
    <property type="entry name" value="OS09G0364100 PROTEIN"/>
    <property type="match status" value="1"/>
</dbReference>
<evidence type="ECO:0000259" key="2">
    <source>
        <dbReference type="PROSITE" id="PS50891"/>
    </source>
</evidence>
<dbReference type="PROSITE" id="PS50891">
    <property type="entry name" value="LOB"/>
    <property type="match status" value="1"/>
</dbReference>
<evidence type="ECO:0000256" key="1">
    <source>
        <dbReference type="ARBA" id="ARBA00005474"/>
    </source>
</evidence>
<organism evidence="3 4">
    <name type="scientific">Carpinus fangiana</name>
    <dbReference type="NCBI Taxonomy" id="176857"/>
    <lineage>
        <taxon>Eukaryota</taxon>
        <taxon>Viridiplantae</taxon>
        <taxon>Streptophyta</taxon>
        <taxon>Embryophyta</taxon>
        <taxon>Tracheophyta</taxon>
        <taxon>Spermatophyta</taxon>
        <taxon>Magnoliopsida</taxon>
        <taxon>eudicotyledons</taxon>
        <taxon>Gunneridae</taxon>
        <taxon>Pentapetalae</taxon>
        <taxon>rosids</taxon>
        <taxon>fabids</taxon>
        <taxon>Fagales</taxon>
        <taxon>Betulaceae</taxon>
        <taxon>Carpinus</taxon>
    </lineage>
</organism>
<dbReference type="AlphaFoldDB" id="A0A5N6RL13"/>
<accession>A0A5N6RL13</accession>
<dbReference type="OrthoDB" id="1893065at2759"/>
<dbReference type="InterPro" id="IPR004883">
    <property type="entry name" value="LOB"/>
</dbReference>
<proteinExistence type="inferred from homology"/>
<evidence type="ECO:0000313" key="4">
    <source>
        <dbReference type="Proteomes" id="UP000327013"/>
    </source>
</evidence>
<dbReference type="Proteomes" id="UP000327013">
    <property type="component" value="Chromosome 7"/>
</dbReference>
<protein>
    <recommendedName>
        <fullName evidence="2">LOB domain-containing protein</fullName>
    </recommendedName>
</protein>
<name>A0A5N6RL13_9ROSI</name>